<gene>
    <name evidence="2" type="primary">lptC</name>
    <name evidence="2" type="ORF">FJR03_05745</name>
</gene>
<dbReference type="InterPro" id="IPR010664">
    <property type="entry name" value="LipoPS_assembly_LptC-rel"/>
</dbReference>
<feature type="transmembrane region" description="Helical" evidence="1">
    <location>
        <begin position="6"/>
        <end position="21"/>
    </location>
</feature>
<name>A0A7M1AV30_9BACT</name>
<accession>A0A7M1AV30</accession>
<dbReference type="Pfam" id="PF06835">
    <property type="entry name" value="LptC"/>
    <property type="match status" value="1"/>
</dbReference>
<dbReference type="Gene3D" id="2.60.450.10">
    <property type="entry name" value="Lipopolysaccharide (LPS) transport protein A like domain"/>
    <property type="match status" value="1"/>
</dbReference>
<evidence type="ECO:0000256" key="1">
    <source>
        <dbReference type="SAM" id="Phobius"/>
    </source>
</evidence>
<dbReference type="KEGG" id="smax:FJR03_05745"/>
<keyword evidence="3" id="KW-1185">Reference proteome</keyword>
<dbReference type="NCBIfam" id="TIGR04409">
    <property type="entry name" value="LptC_YrbK"/>
    <property type="match status" value="1"/>
</dbReference>
<keyword evidence="1" id="KW-1133">Transmembrane helix</keyword>
<evidence type="ECO:0000313" key="2">
    <source>
        <dbReference type="EMBL" id="QOP41270.1"/>
    </source>
</evidence>
<organism evidence="2 3">
    <name type="scientific">Sulfurimonas marina</name>
    <dbReference type="NCBI Taxonomy" id="2590551"/>
    <lineage>
        <taxon>Bacteria</taxon>
        <taxon>Pseudomonadati</taxon>
        <taxon>Campylobacterota</taxon>
        <taxon>Epsilonproteobacteria</taxon>
        <taxon>Campylobacterales</taxon>
        <taxon>Sulfurimonadaceae</taxon>
        <taxon>Sulfurimonas</taxon>
    </lineage>
</organism>
<keyword evidence="1" id="KW-0812">Transmembrane</keyword>
<dbReference type="InterPro" id="IPR026265">
    <property type="entry name" value="LptC"/>
</dbReference>
<dbReference type="AlphaFoldDB" id="A0A7M1AV30"/>
<dbReference type="Proteomes" id="UP000593910">
    <property type="component" value="Chromosome"/>
</dbReference>
<sequence>MNINLFFILVISILLSIFFFFQPQKMTQKRFDDVPLLHIKDFTMYELDPAGVKTLMLGSEAFRYNDRYTVDNIDHTDKSKKHISNLRADFGVYKDNKLDLDGNVTLVRDDGLSYKTQEAFYYKDKALFVTDTDYVLSQGKNTLHGTYLDHNNLTGKIHSKNINATYHIKEAK</sequence>
<keyword evidence="1" id="KW-0472">Membrane</keyword>
<dbReference type="EMBL" id="CP041165">
    <property type="protein sequence ID" value="QOP41270.1"/>
    <property type="molecule type" value="Genomic_DNA"/>
</dbReference>
<dbReference type="GO" id="GO:0015221">
    <property type="term" value="F:lipopolysaccharide transmembrane transporter activity"/>
    <property type="evidence" value="ECO:0007669"/>
    <property type="project" value="InterPro"/>
</dbReference>
<protein>
    <submittedName>
        <fullName evidence="2">LPS export ABC transporter periplasmic protein LptC</fullName>
    </submittedName>
</protein>
<dbReference type="GO" id="GO:0005886">
    <property type="term" value="C:plasma membrane"/>
    <property type="evidence" value="ECO:0007669"/>
    <property type="project" value="InterPro"/>
</dbReference>
<proteinExistence type="predicted"/>
<evidence type="ECO:0000313" key="3">
    <source>
        <dbReference type="Proteomes" id="UP000593910"/>
    </source>
</evidence>
<reference evidence="2 3" key="1">
    <citation type="submission" date="2019-06" db="EMBL/GenBank/DDBJ databases">
        <title>Sulfurimonas gotlandica sp. nov., a chemoautotrophic and psychrotolerant epsilonproteobacterium isolated from a pelagic redoxcline, and an emended description of the genus Sulfurimonas.</title>
        <authorList>
            <person name="Wang S."/>
            <person name="Jiang L."/>
            <person name="Shao Z."/>
        </authorList>
    </citation>
    <scope>NUCLEOTIDE SEQUENCE [LARGE SCALE GENOMIC DNA]</scope>
    <source>
        <strain evidence="2 3">B2</strain>
    </source>
</reference>